<keyword evidence="3" id="KW-1185">Reference proteome</keyword>
<reference evidence="2" key="2">
    <citation type="submission" date="2020-09" db="EMBL/GenBank/DDBJ databases">
        <authorList>
            <person name="Sun Q."/>
            <person name="Ohkuma M."/>
        </authorList>
    </citation>
    <scope>NUCLEOTIDE SEQUENCE</scope>
    <source>
        <strain evidence="2">JCM 4122</strain>
    </source>
</reference>
<protein>
    <submittedName>
        <fullName evidence="2">Uncharacterized protein</fullName>
    </submittedName>
</protein>
<accession>A0A919BVH6</accession>
<organism evidence="2 3">
    <name type="scientific">Streptomyces filamentosus</name>
    <name type="common">Streptomyces roseosporus</name>
    <dbReference type="NCBI Taxonomy" id="67294"/>
    <lineage>
        <taxon>Bacteria</taxon>
        <taxon>Bacillati</taxon>
        <taxon>Actinomycetota</taxon>
        <taxon>Actinomycetes</taxon>
        <taxon>Kitasatosporales</taxon>
        <taxon>Streptomycetaceae</taxon>
        <taxon>Streptomyces</taxon>
    </lineage>
</organism>
<comment type="caution">
    <text evidence="2">The sequence shown here is derived from an EMBL/GenBank/DDBJ whole genome shotgun (WGS) entry which is preliminary data.</text>
</comment>
<dbReference type="AlphaFoldDB" id="A0A919BVH6"/>
<sequence>MHHRDPHEGPLYPARPARRPPHRRLRHALGADVSYDISLYLQVDTGDPEPIDYCAAEIGNYTTNVAGMWHDALGHRLADLHGRRAGDCSDALTRAVHDMQQRPDHYQAMNPRNGWGDYEGALDYLARLRIACLAHPAAEIHISH</sequence>
<dbReference type="Proteomes" id="UP000632849">
    <property type="component" value="Unassembled WGS sequence"/>
</dbReference>
<evidence type="ECO:0000313" key="2">
    <source>
        <dbReference type="EMBL" id="GHG15283.1"/>
    </source>
</evidence>
<proteinExistence type="predicted"/>
<evidence type="ECO:0000256" key="1">
    <source>
        <dbReference type="SAM" id="MobiDB-lite"/>
    </source>
</evidence>
<gene>
    <name evidence="2" type="ORF">GCM10017667_56010</name>
</gene>
<reference evidence="2" key="1">
    <citation type="journal article" date="2014" name="Int. J. Syst. Evol. Microbiol.">
        <title>Complete genome sequence of Corynebacterium casei LMG S-19264T (=DSM 44701T), isolated from a smear-ripened cheese.</title>
        <authorList>
            <consortium name="US DOE Joint Genome Institute (JGI-PGF)"/>
            <person name="Walter F."/>
            <person name="Albersmeier A."/>
            <person name="Kalinowski J."/>
            <person name="Ruckert C."/>
        </authorList>
    </citation>
    <scope>NUCLEOTIDE SEQUENCE</scope>
    <source>
        <strain evidence="2">JCM 4122</strain>
    </source>
</reference>
<name>A0A919BVH6_STRFL</name>
<evidence type="ECO:0000313" key="3">
    <source>
        <dbReference type="Proteomes" id="UP000632849"/>
    </source>
</evidence>
<dbReference type="EMBL" id="BNBE01000003">
    <property type="protein sequence ID" value="GHG15283.1"/>
    <property type="molecule type" value="Genomic_DNA"/>
</dbReference>
<feature type="region of interest" description="Disordered" evidence="1">
    <location>
        <begin position="1"/>
        <end position="22"/>
    </location>
</feature>